<dbReference type="OrthoDB" id="1862401at2759"/>
<dbReference type="Pfam" id="PF02458">
    <property type="entry name" value="Transferase"/>
    <property type="match status" value="1"/>
</dbReference>
<gene>
    <name evidence="1" type="ORF">PHISCL_06716</name>
</gene>
<evidence type="ECO:0000313" key="2">
    <source>
        <dbReference type="Proteomes" id="UP000266188"/>
    </source>
</evidence>
<evidence type="ECO:0008006" key="3">
    <source>
        <dbReference type="Google" id="ProtNLM"/>
    </source>
</evidence>
<dbReference type="AlphaFoldDB" id="A0A3A2ZCS7"/>
<reference evidence="2" key="1">
    <citation type="submission" date="2017-02" db="EMBL/GenBank/DDBJ databases">
        <authorList>
            <person name="Tafer H."/>
            <person name="Lopandic K."/>
        </authorList>
    </citation>
    <scope>NUCLEOTIDE SEQUENCE [LARGE SCALE GENOMIC DNA]</scope>
    <source>
        <strain evidence="2">CBS 366.77</strain>
    </source>
</reference>
<dbReference type="EMBL" id="MVGC01000264">
    <property type="protein sequence ID" value="RJE20952.1"/>
    <property type="molecule type" value="Genomic_DNA"/>
</dbReference>
<dbReference type="InterPro" id="IPR023213">
    <property type="entry name" value="CAT-like_dom_sf"/>
</dbReference>
<dbReference type="Gene3D" id="3.30.559.10">
    <property type="entry name" value="Chloramphenicol acetyltransferase-like domain"/>
    <property type="match status" value="1"/>
</dbReference>
<dbReference type="STRING" id="2070753.A0A3A2ZCS7"/>
<keyword evidence="2" id="KW-1185">Reference proteome</keyword>
<proteinExistence type="predicted"/>
<sequence>MEQTAPEESKIPDIRSDNTELPTTYAALKAERELWHMMGLDYRPKEASSAILAQLVPSQSIVTRVFRIGPKALTRLKSDCSIDNGKGECNKDSGWISTNDALSALLWRCIVRARVATTSNLRTRTNSLMYAMDMGNSPVVVPEVADRTAMANKRLANIVLYSINRAQVPLLVESASLSNTAHEIRTAMQKYSKSSIVTRALQLARAIPDVSALGLVYPTWMEHDVVISCLSRLPLYSVPWGETFGEKENGVPDVVRWPEGVFEGITFIMPRRRDGSVEVILTMRISDMGKLGEDAEWNCYVDDRDLAE</sequence>
<evidence type="ECO:0000313" key="1">
    <source>
        <dbReference type="EMBL" id="RJE20952.1"/>
    </source>
</evidence>
<accession>A0A3A2ZCS7</accession>
<name>A0A3A2ZCS7_9EURO</name>
<protein>
    <recommendedName>
        <fullName evidence="3">Transferase family</fullName>
    </recommendedName>
</protein>
<organism evidence="1 2">
    <name type="scientific">Aspergillus sclerotialis</name>
    <dbReference type="NCBI Taxonomy" id="2070753"/>
    <lineage>
        <taxon>Eukaryota</taxon>
        <taxon>Fungi</taxon>
        <taxon>Dikarya</taxon>
        <taxon>Ascomycota</taxon>
        <taxon>Pezizomycotina</taxon>
        <taxon>Eurotiomycetes</taxon>
        <taxon>Eurotiomycetidae</taxon>
        <taxon>Eurotiales</taxon>
        <taxon>Aspergillaceae</taxon>
        <taxon>Aspergillus</taxon>
        <taxon>Aspergillus subgen. Polypaecilum</taxon>
    </lineage>
</organism>
<dbReference type="Proteomes" id="UP000266188">
    <property type="component" value="Unassembled WGS sequence"/>
</dbReference>
<comment type="caution">
    <text evidence="1">The sequence shown here is derived from an EMBL/GenBank/DDBJ whole genome shotgun (WGS) entry which is preliminary data.</text>
</comment>